<protein>
    <recommendedName>
        <fullName evidence="4">SGNH hydrolase-type esterase domain-containing protein</fullName>
    </recommendedName>
</protein>
<dbReference type="Proteomes" id="UP001642484">
    <property type="component" value="Unassembled WGS sequence"/>
</dbReference>
<accession>A0ABP0KJZ3</accession>
<proteinExistence type="predicted"/>
<feature type="region of interest" description="Disordered" evidence="1">
    <location>
        <begin position="287"/>
        <end position="358"/>
    </location>
</feature>
<evidence type="ECO:0000313" key="2">
    <source>
        <dbReference type="EMBL" id="CAK9026809.1"/>
    </source>
</evidence>
<gene>
    <name evidence="2" type="ORF">CCMP2556_LOCUS16521</name>
</gene>
<evidence type="ECO:0008006" key="4">
    <source>
        <dbReference type="Google" id="ProtNLM"/>
    </source>
</evidence>
<evidence type="ECO:0000313" key="3">
    <source>
        <dbReference type="Proteomes" id="UP001642484"/>
    </source>
</evidence>
<sequence length="389" mass="43495">MELERRRYGLLGDSSLYTKRGNNKRTHIKPDLQLLLHEEIDVIVCPGGGVKEFILHLTHPRSYEVLGISYFGNEHTGVPMDEQHHGQMWARCFELLREKADYVVFFMGGFAAKYGYFQPYDDNMSKIRNWAYDQGFEVRTDFDQVQSWPLSHDNLHFSREVHEELVSYWASLLQSRVRSRPSRTQDSTRFFEAAPAAQRPSRCASMPPAAMRVPCEVRPLHPPVAAKPAPVRMVPPVRPVAAVPLVPLEPSATVDPSLPLPPWEPQLPVAQRTAEASVTPYKRNKISQASSSNFSSSDQAFNPEPPWEQKAFNPEPPWERQDGRTRGSASAQPDATAPSGPGLSTAASPATSSSKNPTLEAGAAVSPLCPVLVRVSWHFQLMDNTYNIL</sequence>
<organism evidence="2 3">
    <name type="scientific">Durusdinium trenchii</name>
    <dbReference type="NCBI Taxonomy" id="1381693"/>
    <lineage>
        <taxon>Eukaryota</taxon>
        <taxon>Sar</taxon>
        <taxon>Alveolata</taxon>
        <taxon>Dinophyceae</taxon>
        <taxon>Suessiales</taxon>
        <taxon>Symbiodiniaceae</taxon>
        <taxon>Durusdinium</taxon>
    </lineage>
</organism>
<reference evidence="2 3" key="1">
    <citation type="submission" date="2024-02" db="EMBL/GenBank/DDBJ databases">
        <authorList>
            <person name="Chen Y."/>
            <person name="Shah S."/>
            <person name="Dougan E. K."/>
            <person name="Thang M."/>
            <person name="Chan C."/>
        </authorList>
    </citation>
    <scope>NUCLEOTIDE SEQUENCE [LARGE SCALE GENOMIC DNA]</scope>
</reference>
<feature type="compositionally biased region" description="Low complexity" evidence="1">
    <location>
        <begin position="287"/>
        <end position="302"/>
    </location>
</feature>
<name>A0ABP0KJZ3_9DINO</name>
<feature type="compositionally biased region" description="Low complexity" evidence="1">
    <location>
        <begin position="344"/>
        <end position="354"/>
    </location>
</feature>
<keyword evidence="3" id="KW-1185">Reference proteome</keyword>
<evidence type="ECO:0000256" key="1">
    <source>
        <dbReference type="SAM" id="MobiDB-lite"/>
    </source>
</evidence>
<dbReference type="EMBL" id="CAXAMN010008879">
    <property type="protein sequence ID" value="CAK9026809.1"/>
    <property type="molecule type" value="Genomic_DNA"/>
</dbReference>
<comment type="caution">
    <text evidence="2">The sequence shown here is derived from an EMBL/GenBank/DDBJ whole genome shotgun (WGS) entry which is preliminary data.</text>
</comment>